<dbReference type="NCBIfam" id="TIGR01164">
    <property type="entry name" value="rplP_bact"/>
    <property type="match status" value="1"/>
</dbReference>
<dbReference type="SUPFAM" id="SSF54686">
    <property type="entry name" value="Ribosomal protein L16p/L10e"/>
    <property type="match status" value="1"/>
</dbReference>
<evidence type="ECO:0000313" key="10">
    <source>
        <dbReference type="Proteomes" id="UP000034613"/>
    </source>
</evidence>
<dbReference type="HAMAP" id="MF_01342">
    <property type="entry name" value="Ribosomal_uL16"/>
    <property type="match status" value="1"/>
</dbReference>
<evidence type="ECO:0000256" key="4">
    <source>
        <dbReference type="ARBA" id="ARBA00023274"/>
    </source>
</evidence>
<evidence type="ECO:0000256" key="3">
    <source>
        <dbReference type="ARBA" id="ARBA00022980"/>
    </source>
</evidence>
<dbReference type="Proteomes" id="UP000034613">
    <property type="component" value="Unassembled WGS sequence"/>
</dbReference>
<dbReference type="InterPro" id="IPR016180">
    <property type="entry name" value="Ribosomal_uL16_dom"/>
</dbReference>
<gene>
    <name evidence="6" type="primary">rplP</name>
    <name evidence="9" type="ORF">UU03_C0002G0019</name>
</gene>
<dbReference type="CDD" id="cd01433">
    <property type="entry name" value="Ribosomal_L16_L10e"/>
    <property type="match status" value="1"/>
</dbReference>
<dbReference type="GO" id="GO:0006412">
    <property type="term" value="P:translation"/>
    <property type="evidence" value="ECO:0007669"/>
    <property type="project" value="UniProtKB-UniRule"/>
</dbReference>
<evidence type="ECO:0000256" key="1">
    <source>
        <dbReference type="ARBA" id="ARBA00008931"/>
    </source>
</evidence>
<keyword evidence="3 6" id="KW-0689">Ribosomal protein</keyword>
<protein>
    <recommendedName>
        <fullName evidence="5 6">Large ribosomal subunit protein uL16</fullName>
    </recommendedName>
</protein>
<dbReference type="InterPro" id="IPR000114">
    <property type="entry name" value="Ribosomal_uL16_bact-type"/>
</dbReference>
<accession>A0A0G0SFB4</accession>
<dbReference type="InterPro" id="IPR036920">
    <property type="entry name" value="Ribosomal_uL16_sf"/>
</dbReference>
<evidence type="ECO:0000256" key="5">
    <source>
        <dbReference type="ARBA" id="ARBA00035198"/>
    </source>
</evidence>
<evidence type="ECO:0000256" key="2">
    <source>
        <dbReference type="ARBA" id="ARBA00022555"/>
    </source>
</evidence>
<evidence type="ECO:0000256" key="7">
    <source>
        <dbReference type="RuleBase" id="RU004413"/>
    </source>
</evidence>
<dbReference type="GO" id="GO:0019843">
    <property type="term" value="F:rRNA binding"/>
    <property type="evidence" value="ECO:0007669"/>
    <property type="project" value="UniProtKB-UniRule"/>
</dbReference>
<dbReference type="InterPro" id="IPR047873">
    <property type="entry name" value="Ribosomal_uL16"/>
</dbReference>
<keyword evidence="4 6" id="KW-0687">Ribonucleoprotein</keyword>
<keyword evidence="6 8" id="KW-0694">RNA-binding</keyword>
<dbReference type="PATRIC" id="fig|1618554.3.peg.57"/>
<dbReference type="Pfam" id="PF00252">
    <property type="entry name" value="Ribosomal_L16"/>
    <property type="match status" value="1"/>
</dbReference>
<dbReference type="PROSITE" id="PS00586">
    <property type="entry name" value="RIBOSOMAL_L16_1"/>
    <property type="match status" value="1"/>
</dbReference>
<comment type="caution">
    <text evidence="9">The sequence shown here is derived from an EMBL/GenBank/DDBJ whole genome shotgun (WGS) entry which is preliminary data.</text>
</comment>
<comment type="subunit">
    <text evidence="6 8">Part of the 50S ribosomal subunit.</text>
</comment>
<dbReference type="AlphaFoldDB" id="A0A0G0SFB4"/>
<dbReference type="EMBL" id="LBZB01000002">
    <property type="protein sequence ID" value="KKR63583.1"/>
    <property type="molecule type" value="Genomic_DNA"/>
</dbReference>
<proteinExistence type="inferred from homology"/>
<dbReference type="GO" id="GO:0000049">
    <property type="term" value="F:tRNA binding"/>
    <property type="evidence" value="ECO:0007669"/>
    <property type="project" value="UniProtKB-KW"/>
</dbReference>
<dbReference type="FunFam" id="3.90.1170.10:FF:000001">
    <property type="entry name" value="50S ribosomal protein L16"/>
    <property type="match status" value="1"/>
</dbReference>
<evidence type="ECO:0000256" key="8">
    <source>
        <dbReference type="RuleBase" id="RU004414"/>
    </source>
</evidence>
<evidence type="ECO:0000256" key="6">
    <source>
        <dbReference type="HAMAP-Rule" id="MF_01342"/>
    </source>
</evidence>
<dbReference type="InterPro" id="IPR020798">
    <property type="entry name" value="Ribosomal_uL16_CS"/>
</dbReference>
<dbReference type="PANTHER" id="PTHR12220">
    <property type="entry name" value="50S/60S RIBOSOMAL PROTEIN L16"/>
    <property type="match status" value="1"/>
</dbReference>
<keyword evidence="6 8" id="KW-0699">rRNA-binding</keyword>
<dbReference type="GO" id="GO:0003735">
    <property type="term" value="F:structural constituent of ribosome"/>
    <property type="evidence" value="ECO:0007669"/>
    <property type="project" value="InterPro"/>
</dbReference>
<dbReference type="GO" id="GO:1990904">
    <property type="term" value="C:ribonucleoprotein complex"/>
    <property type="evidence" value="ECO:0007669"/>
    <property type="project" value="UniProtKB-KW"/>
</dbReference>
<dbReference type="PRINTS" id="PR00060">
    <property type="entry name" value="RIBOSOMALL16"/>
</dbReference>
<comment type="function">
    <text evidence="6 8">Binds 23S rRNA and is also seen to make contacts with the A and possibly P site tRNAs.</text>
</comment>
<evidence type="ECO:0000313" key="9">
    <source>
        <dbReference type="EMBL" id="KKR63583.1"/>
    </source>
</evidence>
<dbReference type="Gene3D" id="3.90.1170.10">
    <property type="entry name" value="Ribosomal protein L10e/L16"/>
    <property type="match status" value="1"/>
</dbReference>
<organism evidence="9 10">
    <name type="scientific">Candidatus Woesebacteria bacterium GW2011_GWA1_40_45</name>
    <dbReference type="NCBI Taxonomy" id="1618554"/>
    <lineage>
        <taxon>Bacteria</taxon>
        <taxon>Candidatus Woeseibacteriota</taxon>
    </lineage>
</organism>
<reference evidence="9 10" key="1">
    <citation type="journal article" date="2015" name="Nature">
        <title>rRNA introns, odd ribosomes, and small enigmatic genomes across a large radiation of phyla.</title>
        <authorList>
            <person name="Brown C.T."/>
            <person name="Hug L.A."/>
            <person name="Thomas B.C."/>
            <person name="Sharon I."/>
            <person name="Castelle C.J."/>
            <person name="Singh A."/>
            <person name="Wilkins M.J."/>
            <person name="Williams K.H."/>
            <person name="Banfield J.F."/>
        </authorList>
    </citation>
    <scope>NUCLEOTIDE SEQUENCE [LARGE SCALE GENOMIC DNA]</scope>
</reference>
<name>A0A0G0SFB4_9BACT</name>
<dbReference type="GO" id="GO:0005840">
    <property type="term" value="C:ribosome"/>
    <property type="evidence" value="ECO:0007669"/>
    <property type="project" value="UniProtKB-KW"/>
</dbReference>
<dbReference type="PANTHER" id="PTHR12220:SF13">
    <property type="entry name" value="LARGE RIBOSOMAL SUBUNIT PROTEIN UL16M"/>
    <property type="match status" value="1"/>
</dbReference>
<keyword evidence="2 6" id="KW-0820">tRNA-binding</keyword>
<comment type="similarity">
    <text evidence="1 6 7">Belongs to the universal ribosomal protein uL16 family.</text>
</comment>
<sequence length="138" mass="15310">MLQPKRRKYIKDFRGKMRGVTTRGATLAFGEYGLKSQGRCWLSASQIEAARRTITHNLKKGGRVWVRVFPDKPVTSRPAGKRMGGGKGDIDRYVAVVTPGRILFEVAGAAKEFVETAFSRASAKLPIKTKVISKEEEV</sequence>